<evidence type="ECO:0000256" key="2">
    <source>
        <dbReference type="ARBA" id="ARBA00008017"/>
    </source>
</evidence>
<gene>
    <name evidence="10" type="ORF">QQ91_0003485</name>
</gene>
<dbReference type="AlphaFoldDB" id="A0ABD4SZS8"/>
<comment type="similarity">
    <text evidence="2">Belongs to the MscS (TC 1.A.23) family.</text>
</comment>
<dbReference type="Pfam" id="PF00924">
    <property type="entry name" value="MS_channel_2nd"/>
    <property type="match status" value="1"/>
</dbReference>
<dbReference type="Gene3D" id="3.30.70.100">
    <property type="match status" value="1"/>
</dbReference>
<feature type="domain" description="Mechanosensitive ion channel MscS" evidence="8">
    <location>
        <begin position="110"/>
        <end position="173"/>
    </location>
</feature>
<dbReference type="InterPro" id="IPR006685">
    <property type="entry name" value="MscS_channel_2nd"/>
</dbReference>
<accession>A0ABD4SZS8</accession>
<dbReference type="InterPro" id="IPR023408">
    <property type="entry name" value="MscS_beta-dom_sf"/>
</dbReference>
<feature type="transmembrane region" description="Helical" evidence="7">
    <location>
        <begin position="68"/>
        <end position="87"/>
    </location>
</feature>
<name>A0ABD4SZS8_9CYAN</name>
<comment type="caution">
    <text evidence="10">The sequence shown here is derived from an EMBL/GenBank/DDBJ whole genome shotgun (WGS) entry which is preliminary data.</text>
</comment>
<dbReference type="SUPFAM" id="SSF82689">
    <property type="entry name" value="Mechanosensitive channel protein MscS (YggB), C-terminal domain"/>
    <property type="match status" value="1"/>
</dbReference>
<reference evidence="10 11" key="1">
    <citation type="journal article" date="2015" name="Genome Announc.">
        <title>Draft Genome Sequence of Filamentous Marine Cyanobacterium Lyngbya confervoides Strain BDU141951.</title>
        <authorList>
            <person name="Chandrababunaidu M.M."/>
            <person name="Sen D."/>
            <person name="Tripathy S."/>
        </authorList>
    </citation>
    <scope>NUCLEOTIDE SEQUENCE [LARGE SCALE GENOMIC DNA]</scope>
    <source>
        <strain evidence="10 11">BDU141951</strain>
    </source>
</reference>
<dbReference type="EMBL" id="JTHE03000023">
    <property type="protein sequence ID" value="MCM1981894.1"/>
    <property type="molecule type" value="Genomic_DNA"/>
</dbReference>
<keyword evidence="6 7" id="KW-0472">Membrane</keyword>
<dbReference type="Gene3D" id="2.30.30.60">
    <property type="match status" value="1"/>
</dbReference>
<proteinExistence type="inferred from homology"/>
<evidence type="ECO:0000256" key="4">
    <source>
        <dbReference type="ARBA" id="ARBA00022692"/>
    </source>
</evidence>
<keyword evidence="4 7" id="KW-0812">Transmembrane</keyword>
<evidence type="ECO:0000256" key="5">
    <source>
        <dbReference type="ARBA" id="ARBA00022989"/>
    </source>
</evidence>
<feature type="transmembrane region" description="Helical" evidence="7">
    <location>
        <begin position="93"/>
        <end position="112"/>
    </location>
</feature>
<evidence type="ECO:0000256" key="1">
    <source>
        <dbReference type="ARBA" id="ARBA00004651"/>
    </source>
</evidence>
<dbReference type="InterPro" id="IPR045275">
    <property type="entry name" value="MscS_archaea/bacteria_type"/>
</dbReference>
<dbReference type="PANTHER" id="PTHR30221">
    <property type="entry name" value="SMALL-CONDUCTANCE MECHANOSENSITIVE CHANNEL"/>
    <property type="match status" value="1"/>
</dbReference>
<keyword evidence="11" id="KW-1185">Reference proteome</keyword>
<dbReference type="PANTHER" id="PTHR30221:SF1">
    <property type="entry name" value="SMALL-CONDUCTANCE MECHANOSENSITIVE CHANNEL"/>
    <property type="match status" value="1"/>
</dbReference>
<evidence type="ECO:0000313" key="11">
    <source>
        <dbReference type="Proteomes" id="UP000031561"/>
    </source>
</evidence>
<organism evidence="10 11">
    <name type="scientific">Lyngbya confervoides BDU141951</name>
    <dbReference type="NCBI Taxonomy" id="1574623"/>
    <lineage>
        <taxon>Bacteria</taxon>
        <taxon>Bacillati</taxon>
        <taxon>Cyanobacteriota</taxon>
        <taxon>Cyanophyceae</taxon>
        <taxon>Oscillatoriophycideae</taxon>
        <taxon>Oscillatoriales</taxon>
        <taxon>Microcoleaceae</taxon>
        <taxon>Lyngbya</taxon>
    </lineage>
</organism>
<dbReference type="InterPro" id="IPR049278">
    <property type="entry name" value="MS_channel_C"/>
</dbReference>
<evidence type="ECO:0000259" key="9">
    <source>
        <dbReference type="Pfam" id="PF21082"/>
    </source>
</evidence>
<sequence length="302" mass="33588">MTRFLTEVKSTIIELIGNGIATLPGLLLAIFILILTRFLAGFVNNIVRKVASTTLRNRSLQVLMTQSSFVLTWIVGILMACVIAFPGLALGDIIALLGLSSVAFGFAFQDIFKNFLAGILLLLQEPFALGDQIIVADFEGTVETIALRSTQIRTYRGEMVVIPNSVVFTSPVQVLTERPQRRTDLEIGVDYNTPLPEAVQTLFEAVVQVEGVLDQPKPEVDVVSFGDSSINLVVRYWTAPKIADVRRTRSRVMIALKQACDRAEISIPYPIRSLYFFDQEQFNDHQQQPLQDQPATRNGRDS</sequence>
<dbReference type="RefSeq" id="WP_166280052.1">
    <property type="nucleotide sequence ID" value="NZ_JTHE03000023.1"/>
</dbReference>
<keyword evidence="3" id="KW-1003">Cell membrane</keyword>
<feature type="transmembrane region" description="Helical" evidence="7">
    <location>
        <begin position="20"/>
        <end position="47"/>
    </location>
</feature>
<dbReference type="Gene3D" id="1.10.287.1260">
    <property type="match status" value="1"/>
</dbReference>
<keyword evidence="5 7" id="KW-1133">Transmembrane helix</keyword>
<dbReference type="InterPro" id="IPR010920">
    <property type="entry name" value="LSM_dom_sf"/>
</dbReference>
<dbReference type="Proteomes" id="UP000031561">
    <property type="component" value="Unassembled WGS sequence"/>
</dbReference>
<evidence type="ECO:0000256" key="6">
    <source>
        <dbReference type="ARBA" id="ARBA00023136"/>
    </source>
</evidence>
<dbReference type="InterPro" id="IPR011066">
    <property type="entry name" value="MscS_channel_C_sf"/>
</dbReference>
<evidence type="ECO:0000256" key="3">
    <source>
        <dbReference type="ARBA" id="ARBA00022475"/>
    </source>
</evidence>
<feature type="domain" description="Mechanosensitive ion channel MscS C-terminal" evidence="9">
    <location>
        <begin position="185"/>
        <end position="267"/>
    </location>
</feature>
<dbReference type="SUPFAM" id="SSF82861">
    <property type="entry name" value="Mechanosensitive channel protein MscS (YggB), transmembrane region"/>
    <property type="match status" value="1"/>
</dbReference>
<dbReference type="GO" id="GO:0005886">
    <property type="term" value="C:plasma membrane"/>
    <property type="evidence" value="ECO:0007669"/>
    <property type="project" value="UniProtKB-SubCell"/>
</dbReference>
<dbReference type="SUPFAM" id="SSF50182">
    <property type="entry name" value="Sm-like ribonucleoproteins"/>
    <property type="match status" value="1"/>
</dbReference>
<dbReference type="Pfam" id="PF21082">
    <property type="entry name" value="MS_channel_3rd"/>
    <property type="match status" value="1"/>
</dbReference>
<evidence type="ECO:0000259" key="8">
    <source>
        <dbReference type="Pfam" id="PF00924"/>
    </source>
</evidence>
<evidence type="ECO:0000313" key="10">
    <source>
        <dbReference type="EMBL" id="MCM1981894.1"/>
    </source>
</evidence>
<comment type="subcellular location">
    <subcellularLocation>
        <location evidence="1">Cell membrane</location>
        <topology evidence="1">Multi-pass membrane protein</topology>
    </subcellularLocation>
</comment>
<protein>
    <submittedName>
        <fullName evidence="10">Mechanosensitive ion channel family protein</fullName>
    </submittedName>
</protein>
<evidence type="ECO:0000256" key="7">
    <source>
        <dbReference type="SAM" id="Phobius"/>
    </source>
</evidence>
<dbReference type="InterPro" id="IPR011014">
    <property type="entry name" value="MscS_channel_TM-2"/>
</dbReference>